<dbReference type="AlphaFoldDB" id="A0A250IPU4"/>
<dbReference type="KEGG" id="mbd:MEBOL_006753"/>
<accession>A0A250IPU4</accession>
<protein>
    <submittedName>
        <fullName evidence="2">Exopolyphosphatase</fullName>
    </submittedName>
</protein>
<name>A0A250IPU4_9BACT</name>
<dbReference type="SUPFAM" id="SSF53067">
    <property type="entry name" value="Actin-like ATPase domain"/>
    <property type="match status" value="2"/>
</dbReference>
<dbReference type="Pfam" id="PF02541">
    <property type="entry name" value="Ppx-GppA"/>
    <property type="match status" value="1"/>
</dbReference>
<reference evidence="2 3" key="1">
    <citation type="submission" date="2017-06" db="EMBL/GenBank/DDBJ databases">
        <authorList>
            <person name="Kim H.J."/>
            <person name="Triplett B.A."/>
        </authorList>
    </citation>
    <scope>NUCLEOTIDE SEQUENCE [LARGE SCALE GENOMIC DNA]</scope>
    <source>
        <strain evidence="2 3">DSM 14713</strain>
    </source>
</reference>
<feature type="domain" description="Ppx/GppA phosphatase N-terminal" evidence="1">
    <location>
        <begin position="30"/>
        <end position="300"/>
    </location>
</feature>
<dbReference type="PANTHER" id="PTHR30005:SF0">
    <property type="entry name" value="RETROGRADE REGULATION PROTEIN 2"/>
    <property type="match status" value="1"/>
</dbReference>
<dbReference type="InterPro" id="IPR003695">
    <property type="entry name" value="Ppx_GppA_N"/>
</dbReference>
<dbReference type="InterPro" id="IPR043129">
    <property type="entry name" value="ATPase_NBD"/>
</dbReference>
<gene>
    <name evidence="2" type="ORF">MEBOL_006753</name>
</gene>
<dbReference type="OrthoDB" id="9793035at2"/>
<dbReference type="EMBL" id="CP022163">
    <property type="protein sequence ID" value="ATB33262.1"/>
    <property type="molecule type" value="Genomic_DNA"/>
</dbReference>
<dbReference type="InterPro" id="IPR050273">
    <property type="entry name" value="GppA/Ppx_hydrolase"/>
</dbReference>
<organism evidence="2 3">
    <name type="scientific">Melittangium boletus DSM 14713</name>
    <dbReference type="NCBI Taxonomy" id="1294270"/>
    <lineage>
        <taxon>Bacteria</taxon>
        <taxon>Pseudomonadati</taxon>
        <taxon>Myxococcota</taxon>
        <taxon>Myxococcia</taxon>
        <taxon>Myxococcales</taxon>
        <taxon>Cystobacterineae</taxon>
        <taxon>Archangiaceae</taxon>
        <taxon>Melittangium</taxon>
    </lineage>
</organism>
<evidence type="ECO:0000259" key="1">
    <source>
        <dbReference type="Pfam" id="PF02541"/>
    </source>
</evidence>
<dbReference type="Proteomes" id="UP000217289">
    <property type="component" value="Chromosome"/>
</dbReference>
<dbReference type="RefSeq" id="WP_095981333.1">
    <property type="nucleotide sequence ID" value="NZ_CP022163.1"/>
</dbReference>
<dbReference type="Gene3D" id="3.30.420.150">
    <property type="entry name" value="Exopolyphosphatase. Domain 2"/>
    <property type="match status" value="1"/>
</dbReference>
<dbReference type="PANTHER" id="PTHR30005">
    <property type="entry name" value="EXOPOLYPHOSPHATASE"/>
    <property type="match status" value="1"/>
</dbReference>
<keyword evidence="3" id="KW-1185">Reference proteome</keyword>
<sequence>MATSTSRSVFAAIDVGTNAARLELARFGANGALETFLKERDAIRPGEGVFTHGVMPRETADRLVGTLRRYASLCRRHDARVRAVATSAMREAGNRMEILQRVRTETGLDLEVISGQEEARLICQGVLNRVPPRTRSMVMDLGGGSTEVVLATGQRPDALWSLPLGAVRLTELFDTVGEVKPTRLRQVRGFVEERLSTAFPCSLEDSPRVALGSSGTIRAVVRFAAGGDSHATLGQLSCAVEVLAGMSPAQRREHFEPRRADIIVAGAILLEQSARHLGLEGITAVKRGLRDGLLAELSSSHRNAAPLPSPCPAFLETLAVG</sequence>
<evidence type="ECO:0000313" key="3">
    <source>
        <dbReference type="Proteomes" id="UP000217289"/>
    </source>
</evidence>
<dbReference type="Gene3D" id="3.30.420.40">
    <property type="match status" value="1"/>
</dbReference>
<proteinExistence type="predicted"/>
<evidence type="ECO:0000313" key="2">
    <source>
        <dbReference type="EMBL" id="ATB33262.1"/>
    </source>
</evidence>
<dbReference type="CDD" id="cd24006">
    <property type="entry name" value="ASKHA_NBD_PPX_GppA"/>
    <property type="match status" value="1"/>
</dbReference>